<dbReference type="EMBL" id="CP045875">
    <property type="protein sequence ID" value="QGG47836.1"/>
    <property type="molecule type" value="Genomic_DNA"/>
</dbReference>
<proteinExistence type="predicted"/>
<gene>
    <name evidence="3" type="primary">bshA</name>
    <name evidence="3" type="ORF">FTV88_1738</name>
</gene>
<dbReference type="Pfam" id="PF13439">
    <property type="entry name" value="Glyco_transf_4"/>
    <property type="match status" value="1"/>
</dbReference>
<protein>
    <submittedName>
        <fullName evidence="3">N-acetyl-alpha-D-glucosaminyl L-malate synthase BshA</fullName>
        <ecNumber evidence="3">2.4.1.-</ecNumber>
    </submittedName>
</protein>
<evidence type="ECO:0000259" key="1">
    <source>
        <dbReference type="Pfam" id="PF00534"/>
    </source>
</evidence>
<dbReference type="GO" id="GO:0016757">
    <property type="term" value="F:glycosyltransferase activity"/>
    <property type="evidence" value="ECO:0007669"/>
    <property type="project" value="UniProtKB-KW"/>
</dbReference>
<evidence type="ECO:0000313" key="3">
    <source>
        <dbReference type="EMBL" id="QGG47836.1"/>
    </source>
</evidence>
<sequence>MNIGILCYPSYGGSGVIASDLARCLARRGHGVHVFSYETPFRLQQFEANLVFHQIEVLDYPLFRFPPYLIALASKIVEVARRDHLDLLHVHYAIPHTPAAFLARDMLARERRLPIVTTTHGTDITLVGRDPQFFEVIRFSLENSDGVTAVSHSLALESKETFGLEKMPRVIPNFVDVDEYIPHDNPALRKLFALPEEKILLHISNFRPVKRLQDVIKVFAGVNRVIPSRLILVGDGPEKTMALQMVQELAIEERVHFLGRQENVAEIFALSDLFLLPSEKESFGLVALEAMACQVPVIASRTGGLPEVVDHGLTGYLAPVGDTEAMTQWALGLLSDPLLYKAMAEKARSEALRRFCADPIVDAYEQYYKEILDKA</sequence>
<feature type="domain" description="Glycosyltransferase subfamily 4-like N-terminal" evidence="2">
    <location>
        <begin position="11"/>
        <end position="178"/>
    </location>
</feature>
<dbReference type="PANTHER" id="PTHR45947">
    <property type="entry name" value="SULFOQUINOVOSYL TRANSFERASE SQD2"/>
    <property type="match status" value="1"/>
</dbReference>
<dbReference type="InterPro" id="IPR023881">
    <property type="entry name" value="Thiol_BshA"/>
</dbReference>
<accession>A0A5Q2N2L3</accession>
<dbReference type="InterPro" id="IPR028098">
    <property type="entry name" value="Glyco_trans_4-like_N"/>
</dbReference>
<dbReference type="EC" id="2.4.1.-" evidence="3"/>
<dbReference type="InterPro" id="IPR001296">
    <property type="entry name" value="Glyco_trans_1"/>
</dbReference>
<keyword evidence="3" id="KW-0808">Transferase</keyword>
<dbReference type="AlphaFoldDB" id="A0A5Q2N2L3"/>
<keyword evidence="3" id="KW-0328">Glycosyltransferase</keyword>
<reference evidence="4" key="1">
    <citation type="submission" date="2019-11" db="EMBL/GenBank/DDBJ databases">
        <title>Genome sequence of Heliorestis convoluta strain HH, an alkaliphilic and minimalistic phototrophic bacterium from a soda lake in Egypt.</title>
        <authorList>
            <person name="Dewey E.D."/>
            <person name="Stokes L.M."/>
            <person name="Burchell B.M."/>
            <person name="Shaffer K.N."/>
            <person name="Huntington A.M."/>
            <person name="Baker J.M."/>
            <person name="Nadendla S."/>
            <person name="Giglio M.G."/>
            <person name="Touchman J.W."/>
            <person name="Blankenship R.E."/>
            <person name="Madigan M.T."/>
            <person name="Sattley W.M."/>
        </authorList>
    </citation>
    <scope>NUCLEOTIDE SEQUENCE [LARGE SCALE GENOMIC DNA]</scope>
    <source>
        <strain evidence="4">HH</strain>
    </source>
</reference>
<organism evidence="3 4">
    <name type="scientific">Heliorestis convoluta</name>
    <dbReference type="NCBI Taxonomy" id="356322"/>
    <lineage>
        <taxon>Bacteria</taxon>
        <taxon>Bacillati</taxon>
        <taxon>Bacillota</taxon>
        <taxon>Clostridia</taxon>
        <taxon>Eubacteriales</taxon>
        <taxon>Heliobacteriaceae</taxon>
        <taxon>Heliorestis</taxon>
    </lineage>
</organism>
<evidence type="ECO:0000259" key="2">
    <source>
        <dbReference type="Pfam" id="PF13439"/>
    </source>
</evidence>
<feature type="domain" description="Glycosyl transferase family 1" evidence="1">
    <location>
        <begin position="194"/>
        <end position="349"/>
    </location>
</feature>
<dbReference type="OrthoDB" id="9810929at2"/>
<keyword evidence="4" id="KW-1185">Reference proteome</keyword>
<dbReference type="NCBIfam" id="TIGR03999">
    <property type="entry name" value="thiol_BshA"/>
    <property type="match status" value="1"/>
</dbReference>
<dbReference type="Gene3D" id="3.40.50.2000">
    <property type="entry name" value="Glycogen Phosphorylase B"/>
    <property type="match status" value="2"/>
</dbReference>
<dbReference type="KEGG" id="hcv:FTV88_1738"/>
<evidence type="ECO:0000313" key="4">
    <source>
        <dbReference type="Proteomes" id="UP000366051"/>
    </source>
</evidence>
<dbReference type="SUPFAM" id="SSF53756">
    <property type="entry name" value="UDP-Glycosyltransferase/glycogen phosphorylase"/>
    <property type="match status" value="1"/>
</dbReference>
<name>A0A5Q2N2L3_9FIRM</name>
<dbReference type="RefSeq" id="WP_153725135.1">
    <property type="nucleotide sequence ID" value="NZ_CP045875.1"/>
</dbReference>
<dbReference type="Proteomes" id="UP000366051">
    <property type="component" value="Chromosome"/>
</dbReference>
<dbReference type="PANTHER" id="PTHR45947:SF3">
    <property type="entry name" value="SULFOQUINOVOSYL TRANSFERASE SQD2"/>
    <property type="match status" value="1"/>
</dbReference>
<dbReference type="GO" id="GO:0071793">
    <property type="term" value="P:bacillithiol biosynthetic process"/>
    <property type="evidence" value="ECO:0007669"/>
    <property type="project" value="InterPro"/>
</dbReference>
<dbReference type="Pfam" id="PF00534">
    <property type="entry name" value="Glycos_transf_1"/>
    <property type="match status" value="1"/>
</dbReference>
<dbReference type="InterPro" id="IPR050194">
    <property type="entry name" value="Glycosyltransferase_grp1"/>
</dbReference>